<dbReference type="Proteomes" id="UP000642748">
    <property type="component" value="Unassembled WGS sequence"/>
</dbReference>
<feature type="transmembrane region" description="Helical" evidence="1">
    <location>
        <begin position="41"/>
        <end position="58"/>
    </location>
</feature>
<feature type="transmembrane region" description="Helical" evidence="1">
    <location>
        <begin position="12"/>
        <end position="35"/>
    </location>
</feature>
<sequence length="256" mass="27819">MAHVSTSSPLTIGVRLLLGGLGVGSFTAGVLAVFATENGTGSGVLLGFGGILIVLALLGNHIDSFEFGGAKLRLRASAAQMFALAEETERRGDLVEADRLRAQARALLDAAGPIADHYRSLRESMPSGAARTDALERVVARARRLGAEQAFDAAEVARWLREGTDGQRITALAMMQARPELWDVDAAFAAIEDPRSAFEQFHAMLLALHLIESLDPARRRQLAGIIRRVRGQRFGEDEDRWQLSEEILQRLEDPVP</sequence>
<dbReference type="AlphaFoldDB" id="A0A8J3VVI5"/>
<accession>A0A8J3VVI5</accession>
<evidence type="ECO:0000313" key="2">
    <source>
        <dbReference type="EMBL" id="GIH20697.1"/>
    </source>
</evidence>
<comment type="caution">
    <text evidence="2">The sequence shown here is derived from an EMBL/GenBank/DDBJ whole genome shotgun (WGS) entry which is preliminary data.</text>
</comment>
<gene>
    <name evidence="2" type="ORF">Raf01_88690</name>
</gene>
<reference evidence="2" key="1">
    <citation type="submission" date="2021-01" db="EMBL/GenBank/DDBJ databases">
        <title>Whole genome shotgun sequence of Rugosimonospora africana NBRC 104875.</title>
        <authorList>
            <person name="Komaki H."/>
            <person name="Tamura T."/>
        </authorList>
    </citation>
    <scope>NUCLEOTIDE SEQUENCE</scope>
    <source>
        <strain evidence="2">NBRC 104875</strain>
    </source>
</reference>
<organism evidence="2 3">
    <name type="scientific">Rugosimonospora africana</name>
    <dbReference type="NCBI Taxonomy" id="556532"/>
    <lineage>
        <taxon>Bacteria</taxon>
        <taxon>Bacillati</taxon>
        <taxon>Actinomycetota</taxon>
        <taxon>Actinomycetes</taxon>
        <taxon>Micromonosporales</taxon>
        <taxon>Micromonosporaceae</taxon>
        <taxon>Rugosimonospora</taxon>
    </lineage>
</organism>
<protein>
    <submittedName>
        <fullName evidence="2">Uncharacterized protein</fullName>
    </submittedName>
</protein>
<proteinExistence type="predicted"/>
<evidence type="ECO:0000256" key="1">
    <source>
        <dbReference type="SAM" id="Phobius"/>
    </source>
</evidence>
<keyword evidence="1" id="KW-0472">Membrane</keyword>
<keyword evidence="1" id="KW-0812">Transmembrane</keyword>
<keyword evidence="3" id="KW-1185">Reference proteome</keyword>
<keyword evidence="1" id="KW-1133">Transmembrane helix</keyword>
<name>A0A8J3VVI5_9ACTN</name>
<evidence type="ECO:0000313" key="3">
    <source>
        <dbReference type="Proteomes" id="UP000642748"/>
    </source>
</evidence>
<dbReference type="EMBL" id="BONZ01000103">
    <property type="protein sequence ID" value="GIH20697.1"/>
    <property type="molecule type" value="Genomic_DNA"/>
</dbReference>